<name>A0ACC2WC56_9TREE</name>
<sequence length="270" mass="29573">MSDDAIRMLEFRFEDEETGFGVMPGWDEVIEVPPEFEPPRLENDEILPTKIHPSWPLGRPLYLSHPPTASFGQVSLNNARGRTAPEVQRLLGRLGLAPNALRNTRTIWSDWGLKSTAEEQNGIFVGVVEDESREEIAPGMAGAQRSPTPPSPQIRRKRSRSPSTSSNTSGYPDSPPPQATAATTSRPSRTTDAAEHTPMSSRASTPGTEGSVSAVTEPLNDDHAMSVDEDAAERDASRVRRRWTRRRRNTGTRGNPLDWLDGAAEGDGPV</sequence>
<keyword evidence="2" id="KW-1185">Reference proteome</keyword>
<comment type="caution">
    <text evidence="1">The sequence shown here is derived from an EMBL/GenBank/DDBJ whole genome shotgun (WGS) entry which is preliminary data.</text>
</comment>
<evidence type="ECO:0000313" key="1">
    <source>
        <dbReference type="EMBL" id="KAJ9108657.1"/>
    </source>
</evidence>
<evidence type="ECO:0000313" key="2">
    <source>
        <dbReference type="Proteomes" id="UP001230649"/>
    </source>
</evidence>
<organism evidence="1 2">
    <name type="scientific">Naganishia adeliensis</name>
    <dbReference type="NCBI Taxonomy" id="92952"/>
    <lineage>
        <taxon>Eukaryota</taxon>
        <taxon>Fungi</taxon>
        <taxon>Dikarya</taxon>
        <taxon>Basidiomycota</taxon>
        <taxon>Agaricomycotina</taxon>
        <taxon>Tremellomycetes</taxon>
        <taxon>Filobasidiales</taxon>
        <taxon>Filobasidiaceae</taxon>
        <taxon>Naganishia</taxon>
    </lineage>
</organism>
<reference evidence="1" key="1">
    <citation type="submission" date="2023-04" db="EMBL/GenBank/DDBJ databases">
        <title>Draft Genome sequencing of Naganishia species isolated from polar environments using Oxford Nanopore Technology.</title>
        <authorList>
            <person name="Leo P."/>
            <person name="Venkateswaran K."/>
        </authorList>
    </citation>
    <scope>NUCLEOTIDE SEQUENCE</scope>
    <source>
        <strain evidence="1">MNA-CCFEE 5262</strain>
    </source>
</reference>
<dbReference type="EMBL" id="JASBWS010000030">
    <property type="protein sequence ID" value="KAJ9108657.1"/>
    <property type="molecule type" value="Genomic_DNA"/>
</dbReference>
<protein>
    <submittedName>
        <fullName evidence="1">Uncharacterized protein</fullName>
    </submittedName>
</protein>
<gene>
    <name evidence="1" type="ORF">QFC20_003356</name>
</gene>
<proteinExistence type="predicted"/>
<accession>A0ACC2WC56</accession>
<dbReference type="Proteomes" id="UP001230649">
    <property type="component" value="Unassembled WGS sequence"/>
</dbReference>